<dbReference type="Proteomes" id="UP000238634">
    <property type="component" value="Unassembled WGS sequence"/>
</dbReference>
<name>A0A2T1DNQ5_9CYAN</name>
<evidence type="ECO:0000256" key="1">
    <source>
        <dbReference type="SAM" id="Phobius"/>
    </source>
</evidence>
<feature type="transmembrane region" description="Helical" evidence="1">
    <location>
        <begin position="27"/>
        <end position="46"/>
    </location>
</feature>
<organism evidence="2 3">
    <name type="scientific">Phormidesmis priestleyi ULC007</name>
    <dbReference type="NCBI Taxonomy" id="1920490"/>
    <lineage>
        <taxon>Bacteria</taxon>
        <taxon>Bacillati</taxon>
        <taxon>Cyanobacteriota</taxon>
        <taxon>Cyanophyceae</taxon>
        <taxon>Leptolyngbyales</taxon>
        <taxon>Leptolyngbyaceae</taxon>
        <taxon>Phormidesmis</taxon>
    </lineage>
</organism>
<sequence length="47" mass="5118">MATQTAKNPTGATVKTSKPPYPFRTGWALLLLGINFVVAAYYFGILK</sequence>
<evidence type="ECO:0008006" key="4">
    <source>
        <dbReference type="Google" id="ProtNLM"/>
    </source>
</evidence>
<keyword evidence="1" id="KW-0472">Membrane</keyword>
<dbReference type="Pfam" id="PF08078">
    <property type="entry name" value="PsaX"/>
    <property type="match status" value="1"/>
</dbReference>
<reference evidence="2 3" key="2">
    <citation type="submission" date="2018-03" db="EMBL/GenBank/DDBJ databases">
        <title>The ancient ancestry and fast evolution of plastids.</title>
        <authorList>
            <person name="Moore K.R."/>
            <person name="Magnabosco C."/>
            <person name="Momper L."/>
            <person name="Gold D.A."/>
            <person name="Bosak T."/>
            <person name="Fournier G.P."/>
        </authorList>
    </citation>
    <scope>NUCLEOTIDE SEQUENCE [LARGE SCALE GENOMIC DNA]</scope>
    <source>
        <strain evidence="2 3">ULC007</strain>
    </source>
</reference>
<gene>
    <name evidence="2" type="ORF">C7B65_01350</name>
</gene>
<keyword evidence="1" id="KW-0812">Transmembrane</keyword>
<evidence type="ECO:0000313" key="2">
    <source>
        <dbReference type="EMBL" id="PSB22085.1"/>
    </source>
</evidence>
<proteinExistence type="predicted"/>
<accession>A0A2T1DNQ5</accession>
<dbReference type="OrthoDB" id="428101at2"/>
<dbReference type="AlphaFoldDB" id="A0A2T1DNQ5"/>
<keyword evidence="3" id="KW-1185">Reference proteome</keyword>
<dbReference type="RefSeq" id="WP_073069107.1">
    <property type="nucleotide sequence ID" value="NZ_MPPI01000001.1"/>
</dbReference>
<comment type="caution">
    <text evidence="2">The sequence shown here is derived from an EMBL/GenBank/DDBJ whole genome shotgun (WGS) entry which is preliminary data.</text>
</comment>
<keyword evidence="1" id="KW-1133">Transmembrane helix</keyword>
<dbReference type="InterPro" id="IPR036243">
    <property type="entry name" value="PSI_PsaX_sf"/>
</dbReference>
<dbReference type="SUPFAM" id="SSF81552">
    <property type="entry name" value="Subunit PsaX of photosystem I reaction centre"/>
    <property type="match status" value="1"/>
</dbReference>
<protein>
    <recommendedName>
        <fullName evidence="4">Photosystem one PsaX</fullName>
    </recommendedName>
</protein>
<dbReference type="STRING" id="1920490.GCA_001895925_00821"/>
<dbReference type="EMBL" id="PVWG01000001">
    <property type="protein sequence ID" value="PSB22085.1"/>
    <property type="molecule type" value="Genomic_DNA"/>
</dbReference>
<evidence type="ECO:0000313" key="3">
    <source>
        <dbReference type="Proteomes" id="UP000238634"/>
    </source>
</evidence>
<reference evidence="2 3" key="1">
    <citation type="submission" date="2018-02" db="EMBL/GenBank/DDBJ databases">
        <authorList>
            <person name="Cohen D.B."/>
            <person name="Kent A.D."/>
        </authorList>
    </citation>
    <scope>NUCLEOTIDE SEQUENCE [LARGE SCALE GENOMIC DNA]</scope>
    <source>
        <strain evidence="2 3">ULC007</strain>
    </source>
</reference>
<dbReference type="InterPro" id="IPR012986">
    <property type="entry name" value="PSI_PsaX"/>
</dbReference>